<keyword evidence="1" id="KW-1133">Transmembrane helix</keyword>
<gene>
    <name evidence="2" type="ORF">DWU98_12960</name>
</gene>
<proteinExistence type="predicted"/>
<dbReference type="Proteomes" id="UP000254258">
    <property type="component" value="Unassembled WGS sequence"/>
</dbReference>
<feature type="transmembrane region" description="Helical" evidence="1">
    <location>
        <begin position="49"/>
        <end position="74"/>
    </location>
</feature>
<organism evidence="2 3">
    <name type="scientific">Dyella monticola</name>
    <dbReference type="NCBI Taxonomy" id="1927958"/>
    <lineage>
        <taxon>Bacteria</taxon>
        <taxon>Pseudomonadati</taxon>
        <taxon>Pseudomonadota</taxon>
        <taxon>Gammaproteobacteria</taxon>
        <taxon>Lysobacterales</taxon>
        <taxon>Rhodanobacteraceae</taxon>
        <taxon>Dyella</taxon>
    </lineage>
</organism>
<protein>
    <recommendedName>
        <fullName evidence="4">DoxX family protein</fullName>
    </recommendedName>
</protein>
<evidence type="ECO:0000256" key="1">
    <source>
        <dbReference type="SAM" id="Phobius"/>
    </source>
</evidence>
<evidence type="ECO:0008006" key="4">
    <source>
        <dbReference type="Google" id="ProtNLM"/>
    </source>
</evidence>
<evidence type="ECO:0000313" key="2">
    <source>
        <dbReference type="EMBL" id="RDS80849.1"/>
    </source>
</evidence>
<comment type="caution">
    <text evidence="2">The sequence shown here is derived from an EMBL/GenBank/DDBJ whole genome shotgun (WGS) entry which is preliminary data.</text>
</comment>
<dbReference type="EMBL" id="QRBE01000007">
    <property type="protein sequence ID" value="RDS80849.1"/>
    <property type="molecule type" value="Genomic_DNA"/>
</dbReference>
<reference evidence="2 3" key="1">
    <citation type="submission" date="2018-07" db="EMBL/GenBank/DDBJ databases">
        <title>Dyella monticola sp. nov. and Dyella psychrodurans sp. nov. isolated from monsoon evergreen broad-leaved forest soil of Dinghu Mountain, China.</title>
        <authorList>
            <person name="Gao Z."/>
            <person name="Qiu L."/>
        </authorList>
    </citation>
    <scope>NUCLEOTIDE SEQUENCE [LARGE SCALE GENOMIC DNA]</scope>
    <source>
        <strain evidence="2 3">4G-K06</strain>
    </source>
</reference>
<keyword evidence="1" id="KW-0472">Membrane</keyword>
<feature type="transmembrane region" description="Helical" evidence="1">
    <location>
        <begin position="86"/>
        <end position="105"/>
    </location>
</feature>
<sequence length="123" mass="13574">MHRLYPMFPLGLPGLGLGLLRLSVAITLWPLPMGLTVWLGQKPVFVMAAVLFIALIFGVFTPFAASLGLIFKLIEIIQPISMPMEWAVAMALICLALMLLGPGAYSMDSQLYGFRVLTLRPRR</sequence>
<name>A0A370WXI0_9GAMM</name>
<accession>A0A370WXI0</accession>
<keyword evidence="3" id="KW-1185">Reference proteome</keyword>
<keyword evidence="1" id="KW-0812">Transmembrane</keyword>
<evidence type="ECO:0000313" key="3">
    <source>
        <dbReference type="Proteomes" id="UP000254258"/>
    </source>
</evidence>
<dbReference type="AlphaFoldDB" id="A0A370WXI0"/>